<dbReference type="STRING" id="561184.SAMN05216376_101566"/>
<evidence type="ECO:0000313" key="3">
    <source>
        <dbReference type="Proteomes" id="UP000030960"/>
    </source>
</evidence>
<keyword evidence="3" id="KW-1185">Reference proteome</keyword>
<dbReference type="OrthoDB" id="9809543at2"/>
<feature type="transmembrane region" description="Helical" evidence="1">
    <location>
        <begin position="115"/>
        <end position="141"/>
    </location>
</feature>
<dbReference type="Pfam" id="PF09955">
    <property type="entry name" value="DUF2189"/>
    <property type="match status" value="1"/>
</dbReference>
<name>A0A0B3RSS0_9RHOB</name>
<feature type="transmembrane region" description="Helical" evidence="1">
    <location>
        <begin position="153"/>
        <end position="180"/>
    </location>
</feature>
<feature type="transmembrane region" description="Helical" evidence="1">
    <location>
        <begin position="214"/>
        <end position="242"/>
    </location>
</feature>
<dbReference type="Proteomes" id="UP000030960">
    <property type="component" value="Unassembled WGS sequence"/>
</dbReference>
<dbReference type="AlphaFoldDB" id="A0A0B3RSS0"/>
<protein>
    <submittedName>
        <fullName evidence="2">Membrane protein</fullName>
    </submittedName>
</protein>
<feature type="transmembrane region" description="Helical" evidence="1">
    <location>
        <begin position="63"/>
        <end position="84"/>
    </location>
</feature>
<dbReference type="RefSeq" id="WP_043138727.1">
    <property type="nucleotide sequence ID" value="NZ_JSUQ01000004.1"/>
</dbReference>
<proteinExistence type="predicted"/>
<dbReference type="PATRIC" id="fig|1515334.3.peg.1258"/>
<dbReference type="InterPro" id="IPR018692">
    <property type="entry name" value="DUF2189"/>
</dbReference>
<feature type="transmembrane region" description="Helical" evidence="1">
    <location>
        <begin position="34"/>
        <end position="57"/>
    </location>
</feature>
<evidence type="ECO:0000313" key="2">
    <source>
        <dbReference type="EMBL" id="KHQ54030.1"/>
    </source>
</evidence>
<keyword evidence="1" id="KW-0812">Transmembrane</keyword>
<sequence length="267" mass="29407">MPDTPKPGVPDLGPVDAAMLRDALRRGWSDLRRAPGFALLFASVYVLGGWFMAWITWITGQSYWLVFAAIGFPLVAPFAAVGFYDVSRRIEQDRPLDWMQILSVVKRSGGGQLPWLGAVVLVIFLFWFFLAHMIFALFLGLSTMTNVSSSLDIYFTANGLTMLAVGTGVGAVFSVVLYMISVLSLPMLLDRDIDFVTGMITSFSYVQKHPVPMFAWAVFVAAVTLVSMLPGFLGLFVSLPLLGHATWHLYDMIAYGTRHEAEAHAVA</sequence>
<accession>A0A0B3RSS0</accession>
<keyword evidence="1" id="KW-1133">Transmembrane helix</keyword>
<reference evidence="2 3" key="1">
    <citation type="submission" date="2014-10" db="EMBL/GenBank/DDBJ databases">
        <title>Genome sequence of Ponticoccus sp. strain UMTAT08 isolated from clonal culture of toxic dinoflagellate Alexandrium tamiyavanichii.</title>
        <authorList>
            <person name="Gan H.Y."/>
            <person name="Muhd D.-D."/>
            <person name="Mohd Noor M.E."/>
            <person name="Yeong Y.S."/>
            <person name="Usup G."/>
        </authorList>
    </citation>
    <scope>NUCLEOTIDE SEQUENCE [LARGE SCALE GENOMIC DNA]</scope>
    <source>
        <strain evidence="2 3">UMTAT08</strain>
    </source>
</reference>
<evidence type="ECO:0000256" key="1">
    <source>
        <dbReference type="SAM" id="Phobius"/>
    </source>
</evidence>
<dbReference type="EMBL" id="JSUQ01000004">
    <property type="protein sequence ID" value="KHQ54030.1"/>
    <property type="molecule type" value="Genomic_DNA"/>
</dbReference>
<organism evidence="2 3">
    <name type="scientific">Mameliella alba</name>
    <dbReference type="NCBI Taxonomy" id="561184"/>
    <lineage>
        <taxon>Bacteria</taxon>
        <taxon>Pseudomonadati</taxon>
        <taxon>Pseudomonadota</taxon>
        <taxon>Alphaproteobacteria</taxon>
        <taxon>Rhodobacterales</taxon>
        <taxon>Roseobacteraceae</taxon>
        <taxon>Mameliella</taxon>
    </lineage>
</organism>
<gene>
    <name evidence="2" type="ORF">OA50_01258</name>
</gene>
<comment type="caution">
    <text evidence="2">The sequence shown here is derived from an EMBL/GenBank/DDBJ whole genome shotgun (WGS) entry which is preliminary data.</text>
</comment>
<keyword evidence="1" id="KW-0472">Membrane</keyword>